<comment type="cofactor">
    <cofactor evidence="1">
        <name>heme</name>
        <dbReference type="ChEBI" id="CHEBI:30413"/>
    </cofactor>
</comment>
<feature type="signal peptide" evidence="2">
    <location>
        <begin position="1"/>
        <end position="23"/>
    </location>
</feature>
<keyword evidence="2" id="KW-0732">Signal</keyword>
<dbReference type="CDD" id="cd11060">
    <property type="entry name" value="CYP57A1-like"/>
    <property type="match status" value="1"/>
</dbReference>
<sequence length="521" mass="59170">MLSITFSAAILLFLLYIAREIRAYYNLKQFGGPWIVGFSRIWLYRSIMSGRMNIHFTELNDKYGSTARSGPNHLMTCDPALIRRMNAVRSSYTRSEWYKGLRLHPTRDNITSYRDEATHMQLRNQMALGYSGKENLFLEQDIDKRLLQLIDLMKSKYTSSSTEYRPFCLARLTTFFTLDVISTVAFGRAFGFLERDEDHFDYINQLNKFLPAVMLFGSYPELQSVMRLPFMQALAPKATDAVGLGKVMGFAKEVVAERFGAKPIVRKDMLGSFLAHGLSQEQLESETLTQITAGSDSSSTAIRMTIFLITTSPQIYTKLMAELDDALNAGKFTRPIMTDAESRQLPYLQACIKEGLRMYPPVTGLLAKQSPPEGDWVDGKFIPGGVQIGWNSWGLMRRKDVFGNDPEVFRPERWFAAEDEEQETAAKRIENMEGVQGMVFGYGRFGCLGKNVAVMELDKAVAELLLRFNFQIANPEKPFESTCIGFFLMQKMIFRLEERTTTATSQDDGARDVLALDDISY</sequence>
<dbReference type="GO" id="GO:0016705">
    <property type="term" value="F:oxidoreductase activity, acting on paired donors, with incorporation or reduction of molecular oxygen"/>
    <property type="evidence" value="ECO:0007669"/>
    <property type="project" value="InterPro"/>
</dbReference>
<keyword evidence="1" id="KW-0479">Metal-binding</keyword>
<keyword evidence="3" id="KW-0503">Monooxygenase</keyword>
<keyword evidence="4" id="KW-1185">Reference proteome</keyword>
<dbReference type="PRINTS" id="PR00385">
    <property type="entry name" value="P450"/>
</dbReference>
<keyword evidence="3" id="KW-0560">Oxidoreductase</keyword>
<reference evidence="3" key="1">
    <citation type="journal article" date="2020" name="Stud. Mycol.">
        <title>101 Dothideomycetes genomes: a test case for predicting lifestyles and emergence of pathogens.</title>
        <authorList>
            <person name="Haridas S."/>
            <person name="Albert R."/>
            <person name="Binder M."/>
            <person name="Bloem J."/>
            <person name="Labutti K."/>
            <person name="Salamov A."/>
            <person name="Andreopoulos B."/>
            <person name="Baker S."/>
            <person name="Barry K."/>
            <person name="Bills G."/>
            <person name="Bluhm B."/>
            <person name="Cannon C."/>
            <person name="Castanera R."/>
            <person name="Culley D."/>
            <person name="Daum C."/>
            <person name="Ezra D."/>
            <person name="Gonzalez J."/>
            <person name="Henrissat B."/>
            <person name="Kuo A."/>
            <person name="Liang C."/>
            <person name="Lipzen A."/>
            <person name="Lutzoni F."/>
            <person name="Magnuson J."/>
            <person name="Mondo S."/>
            <person name="Nolan M."/>
            <person name="Ohm R."/>
            <person name="Pangilinan J."/>
            <person name="Park H.-J."/>
            <person name="Ramirez L."/>
            <person name="Alfaro M."/>
            <person name="Sun H."/>
            <person name="Tritt A."/>
            <person name="Yoshinaga Y."/>
            <person name="Zwiers L.-H."/>
            <person name="Turgeon B."/>
            <person name="Goodwin S."/>
            <person name="Spatafora J."/>
            <person name="Crous P."/>
            <person name="Grigoriev I."/>
        </authorList>
    </citation>
    <scope>NUCLEOTIDE SEQUENCE</scope>
    <source>
        <strain evidence="3">CBS 101060</strain>
    </source>
</reference>
<dbReference type="SUPFAM" id="SSF48264">
    <property type="entry name" value="Cytochrome P450"/>
    <property type="match status" value="1"/>
</dbReference>
<dbReference type="InterPro" id="IPR050121">
    <property type="entry name" value="Cytochrome_P450_monoxygenase"/>
</dbReference>
<dbReference type="Proteomes" id="UP000799429">
    <property type="component" value="Unassembled WGS sequence"/>
</dbReference>
<dbReference type="GO" id="GO:0004497">
    <property type="term" value="F:monooxygenase activity"/>
    <property type="evidence" value="ECO:0007669"/>
    <property type="project" value="UniProtKB-KW"/>
</dbReference>
<dbReference type="OrthoDB" id="3934656at2759"/>
<gene>
    <name evidence="3" type="ORF">M501DRAFT_1007968</name>
</gene>
<organism evidence="3 4">
    <name type="scientific">Patellaria atrata CBS 101060</name>
    <dbReference type="NCBI Taxonomy" id="1346257"/>
    <lineage>
        <taxon>Eukaryota</taxon>
        <taxon>Fungi</taxon>
        <taxon>Dikarya</taxon>
        <taxon>Ascomycota</taxon>
        <taxon>Pezizomycotina</taxon>
        <taxon>Dothideomycetes</taxon>
        <taxon>Dothideomycetes incertae sedis</taxon>
        <taxon>Patellariales</taxon>
        <taxon>Patellariaceae</taxon>
        <taxon>Patellaria</taxon>
    </lineage>
</organism>
<comment type="caution">
    <text evidence="3">The sequence shown here is derived from an EMBL/GenBank/DDBJ whole genome shotgun (WGS) entry which is preliminary data.</text>
</comment>
<dbReference type="InterPro" id="IPR001128">
    <property type="entry name" value="Cyt_P450"/>
</dbReference>
<dbReference type="Pfam" id="PF00067">
    <property type="entry name" value="p450"/>
    <property type="match status" value="1"/>
</dbReference>
<dbReference type="AlphaFoldDB" id="A0A9P4VQE4"/>
<dbReference type="PANTHER" id="PTHR24305">
    <property type="entry name" value="CYTOCHROME P450"/>
    <property type="match status" value="1"/>
</dbReference>
<dbReference type="EMBL" id="MU006090">
    <property type="protein sequence ID" value="KAF2841841.1"/>
    <property type="molecule type" value="Genomic_DNA"/>
</dbReference>
<proteinExistence type="predicted"/>
<dbReference type="Gene3D" id="1.10.630.10">
    <property type="entry name" value="Cytochrome P450"/>
    <property type="match status" value="1"/>
</dbReference>
<evidence type="ECO:0000313" key="4">
    <source>
        <dbReference type="Proteomes" id="UP000799429"/>
    </source>
</evidence>
<dbReference type="InterPro" id="IPR036396">
    <property type="entry name" value="Cyt_P450_sf"/>
</dbReference>
<protein>
    <submittedName>
        <fullName evidence="3">P450 monooxygenase</fullName>
    </submittedName>
</protein>
<dbReference type="PRINTS" id="PR00463">
    <property type="entry name" value="EP450I"/>
</dbReference>
<evidence type="ECO:0000313" key="3">
    <source>
        <dbReference type="EMBL" id="KAF2841841.1"/>
    </source>
</evidence>
<accession>A0A9P4VQE4</accession>
<evidence type="ECO:0000256" key="2">
    <source>
        <dbReference type="SAM" id="SignalP"/>
    </source>
</evidence>
<feature type="binding site" description="axial binding residue" evidence="1">
    <location>
        <position position="447"/>
    </location>
    <ligand>
        <name>heme</name>
        <dbReference type="ChEBI" id="CHEBI:30413"/>
    </ligand>
    <ligandPart>
        <name>Fe</name>
        <dbReference type="ChEBI" id="CHEBI:18248"/>
    </ligandPart>
</feature>
<keyword evidence="1" id="KW-0408">Iron</keyword>
<dbReference type="GO" id="GO:0020037">
    <property type="term" value="F:heme binding"/>
    <property type="evidence" value="ECO:0007669"/>
    <property type="project" value="InterPro"/>
</dbReference>
<keyword evidence="1" id="KW-0349">Heme</keyword>
<dbReference type="InterPro" id="IPR002401">
    <property type="entry name" value="Cyt_P450_E_grp-I"/>
</dbReference>
<dbReference type="GO" id="GO:0005506">
    <property type="term" value="F:iron ion binding"/>
    <property type="evidence" value="ECO:0007669"/>
    <property type="project" value="InterPro"/>
</dbReference>
<evidence type="ECO:0000256" key="1">
    <source>
        <dbReference type="PIRSR" id="PIRSR602401-1"/>
    </source>
</evidence>
<dbReference type="PANTHER" id="PTHR24305:SF168">
    <property type="entry name" value="P450, PUTATIVE (EUROFUNG)-RELATED"/>
    <property type="match status" value="1"/>
</dbReference>
<name>A0A9P4VQE4_9PEZI</name>
<feature type="chain" id="PRO_5040214667" evidence="2">
    <location>
        <begin position="24"/>
        <end position="521"/>
    </location>
</feature>